<dbReference type="STRING" id="6313.A0A0K0CZC3"/>
<accession>A0A0K0CZC3</accession>
<dbReference type="InterPro" id="IPR001680">
    <property type="entry name" value="WD40_rpt"/>
</dbReference>
<organism evidence="2 3">
    <name type="scientific">Angiostrongylus cantonensis</name>
    <name type="common">Rat lungworm</name>
    <dbReference type="NCBI Taxonomy" id="6313"/>
    <lineage>
        <taxon>Eukaryota</taxon>
        <taxon>Metazoa</taxon>
        <taxon>Ecdysozoa</taxon>
        <taxon>Nematoda</taxon>
        <taxon>Chromadorea</taxon>
        <taxon>Rhabditida</taxon>
        <taxon>Rhabditina</taxon>
        <taxon>Rhabditomorpha</taxon>
        <taxon>Strongyloidea</taxon>
        <taxon>Metastrongylidae</taxon>
        <taxon>Angiostrongylus</taxon>
    </lineage>
</organism>
<dbReference type="WBParaSite" id="ACAC_0000306301-mRNA-1">
    <property type="protein sequence ID" value="ACAC_0000306301-mRNA-1"/>
    <property type="gene ID" value="ACAC_0000306301"/>
</dbReference>
<dbReference type="Pfam" id="PF00400">
    <property type="entry name" value="WD40"/>
    <property type="match status" value="1"/>
</dbReference>
<dbReference type="Gene3D" id="2.130.10.10">
    <property type="entry name" value="YVTN repeat-like/Quinoprotein amine dehydrogenase"/>
    <property type="match status" value="1"/>
</dbReference>
<dbReference type="PANTHER" id="PTHR45589:SF1">
    <property type="entry name" value="WD REPEAT DOMAIN 62, ISOFORM G"/>
    <property type="match status" value="1"/>
</dbReference>
<dbReference type="InterPro" id="IPR052779">
    <property type="entry name" value="WDR62"/>
</dbReference>
<reference evidence="3" key="2">
    <citation type="submission" date="2017-02" db="UniProtKB">
        <authorList>
            <consortium name="WormBaseParasite"/>
        </authorList>
    </citation>
    <scope>IDENTIFICATION</scope>
</reference>
<dbReference type="AlphaFoldDB" id="A0A0K0CZC3"/>
<dbReference type="PROSITE" id="PS50082">
    <property type="entry name" value="WD_REPEATS_2"/>
    <property type="match status" value="1"/>
</dbReference>
<reference evidence="2" key="1">
    <citation type="submission" date="2012-09" db="EMBL/GenBank/DDBJ databases">
        <authorList>
            <person name="Martin A.A."/>
        </authorList>
    </citation>
    <scope>NUCLEOTIDE SEQUENCE</scope>
</reference>
<keyword evidence="2" id="KW-1185">Reference proteome</keyword>
<name>A0A0K0CZC3_ANGCA</name>
<dbReference type="GO" id="GO:0007099">
    <property type="term" value="P:centriole replication"/>
    <property type="evidence" value="ECO:0007669"/>
    <property type="project" value="TreeGrafter"/>
</dbReference>
<evidence type="ECO:0000313" key="2">
    <source>
        <dbReference type="Proteomes" id="UP000035642"/>
    </source>
</evidence>
<proteinExistence type="predicted"/>
<dbReference type="SMART" id="SM00320">
    <property type="entry name" value="WD40"/>
    <property type="match status" value="5"/>
</dbReference>
<keyword evidence="1" id="KW-0853">WD repeat</keyword>
<sequence>LLSSTLKKIIYVEENFSALVEPRGGMPYLFASGGRDRLVHLFRPGKTSYEHCNVIEDHQSALNTVRFVQKSDELYLFTCGSDKTIIIWRLVLFTHFNRENQISSQMGINDLLIPMSGNVLLTSCQDRQLRAYSLSGKLLTTVRGTGGEADLQQGSLGKFCLDPSGIYAASVCSDRHVYMVEVRSGKCLAALTGIGESATDVEYSEDCRRLYITASNGCIFVWRLSDTLVNRMQIAKASLQTLVPRPESPDSLLGSESEVVSEELQIDNSDSSSPQFGSRESLDNWCLNETVTIREGEDSRNERALRSQIVVTDVFFKVRIESDLQQKRKETKSESIEFMWSSSGAPCCTASLSEGDG</sequence>
<feature type="repeat" description="WD" evidence="1">
    <location>
        <begin position="55"/>
        <end position="90"/>
    </location>
</feature>
<dbReference type="InterPro" id="IPR015943">
    <property type="entry name" value="WD40/YVTN_repeat-like_dom_sf"/>
</dbReference>
<dbReference type="SUPFAM" id="SSF50978">
    <property type="entry name" value="WD40 repeat-like"/>
    <property type="match status" value="1"/>
</dbReference>
<dbReference type="PANTHER" id="PTHR45589">
    <property type="entry name" value="WD REPEAT DOMAIN 62, ISOFORM G"/>
    <property type="match status" value="1"/>
</dbReference>
<protein>
    <submittedName>
        <fullName evidence="3">WD_REPEATS_REGION domain-containing protein</fullName>
    </submittedName>
</protein>
<evidence type="ECO:0000256" key="1">
    <source>
        <dbReference type="PROSITE-ProRule" id="PRU00221"/>
    </source>
</evidence>
<dbReference type="Proteomes" id="UP000035642">
    <property type="component" value="Unassembled WGS sequence"/>
</dbReference>
<dbReference type="GO" id="GO:0072686">
    <property type="term" value="C:mitotic spindle"/>
    <property type="evidence" value="ECO:0007669"/>
    <property type="project" value="TreeGrafter"/>
</dbReference>
<evidence type="ECO:0000313" key="3">
    <source>
        <dbReference type="WBParaSite" id="ACAC_0000306301-mRNA-1"/>
    </source>
</evidence>
<dbReference type="InterPro" id="IPR036322">
    <property type="entry name" value="WD40_repeat_dom_sf"/>
</dbReference>